<evidence type="ECO:0000313" key="11">
    <source>
        <dbReference type="EMBL" id="AEM40823.1"/>
    </source>
</evidence>
<dbReference type="PROSITE" id="PS50928">
    <property type="entry name" value="ABC_TM1"/>
    <property type="match status" value="1"/>
</dbReference>
<organism evidence="11 12">
    <name type="scientific">Ketogulonicigenium vulgare (strain WSH-001)</name>
    <dbReference type="NCBI Taxonomy" id="759362"/>
    <lineage>
        <taxon>Bacteria</taxon>
        <taxon>Pseudomonadati</taxon>
        <taxon>Pseudomonadota</taxon>
        <taxon>Alphaproteobacteria</taxon>
        <taxon>Rhodobacterales</taxon>
        <taxon>Roseobacteraceae</taxon>
        <taxon>Ketogulonicigenium</taxon>
    </lineage>
</organism>
<evidence type="ECO:0000256" key="8">
    <source>
        <dbReference type="ARBA" id="ARBA00023136"/>
    </source>
</evidence>
<dbReference type="GO" id="GO:0015833">
    <property type="term" value="P:peptide transport"/>
    <property type="evidence" value="ECO:0007669"/>
    <property type="project" value="UniProtKB-KW"/>
</dbReference>
<evidence type="ECO:0000256" key="4">
    <source>
        <dbReference type="ARBA" id="ARBA00022692"/>
    </source>
</evidence>
<keyword evidence="3" id="KW-1003">Cell membrane</keyword>
<feature type="transmembrane region" description="Helical" evidence="9">
    <location>
        <begin position="72"/>
        <end position="97"/>
    </location>
</feature>
<dbReference type="EMBL" id="CP002018">
    <property type="protein sequence ID" value="AEM40823.1"/>
    <property type="molecule type" value="Genomic_DNA"/>
</dbReference>
<dbReference type="Pfam" id="PF12911">
    <property type="entry name" value="OppC_N"/>
    <property type="match status" value="1"/>
</dbReference>
<sequence>MRFDFGAMAGGVLLLIVLGAALFAPWLSPGDPLAIVARPLTLPFQDAHHPLGTDRLGRDLLAGVIHGARTSVIVGLSAAIVAIAAGMLVGTIAGFAGGWVEAVLMRVVEAFQIVPGFLLALAFVAVSGPSLGMLVLAIAIGAWTSPARLARARVLALKQADFVAAARVIGMHPAEIALRQIMPLALPPVLALTAVIVAGAILTESALSFLGLGDPNVVTWGGMIAEGRNQLRAAPWLSIIPGLALVVTVIATYLLGEAISDRVTGKVRR</sequence>
<gene>
    <name evidence="11" type="ordered locus">KVU_0984</name>
</gene>
<dbReference type="AlphaFoldDB" id="F9Y5Z8"/>
<feature type="transmembrane region" description="Helical" evidence="9">
    <location>
        <begin position="6"/>
        <end position="28"/>
    </location>
</feature>
<dbReference type="SUPFAM" id="SSF161098">
    <property type="entry name" value="MetI-like"/>
    <property type="match status" value="1"/>
</dbReference>
<proteinExistence type="inferred from homology"/>
<evidence type="ECO:0000256" key="3">
    <source>
        <dbReference type="ARBA" id="ARBA00022475"/>
    </source>
</evidence>
<evidence type="ECO:0000256" key="6">
    <source>
        <dbReference type="ARBA" id="ARBA00022927"/>
    </source>
</evidence>
<evidence type="ECO:0000256" key="2">
    <source>
        <dbReference type="ARBA" id="ARBA00022448"/>
    </source>
</evidence>
<keyword evidence="6" id="KW-0653">Protein transport</keyword>
<evidence type="ECO:0000256" key="5">
    <source>
        <dbReference type="ARBA" id="ARBA00022856"/>
    </source>
</evidence>
<dbReference type="Proteomes" id="UP000000692">
    <property type="component" value="Chromosome"/>
</dbReference>
<keyword evidence="12" id="KW-1185">Reference proteome</keyword>
<dbReference type="Pfam" id="PF00528">
    <property type="entry name" value="BPD_transp_1"/>
    <property type="match status" value="1"/>
</dbReference>
<dbReference type="CDD" id="cd06261">
    <property type="entry name" value="TM_PBP2"/>
    <property type="match status" value="1"/>
</dbReference>
<dbReference type="KEGG" id="kvl:KVU_0984"/>
<reference evidence="11 12" key="1">
    <citation type="journal article" date="2011" name="J. Bacteriol.">
        <title>Complete genome sequence of the industrial strain Ketogulonicigenium vulgare WSH-001.</title>
        <authorList>
            <person name="Liu L."/>
            <person name="Li Y."/>
            <person name="Zhang J."/>
            <person name="Zhou Z."/>
            <person name="Liu J."/>
            <person name="Li X."/>
            <person name="Zhou J."/>
            <person name="Du G."/>
            <person name="Wang L."/>
            <person name="Chen J."/>
        </authorList>
    </citation>
    <scope>NUCLEOTIDE SEQUENCE [LARGE SCALE GENOMIC DNA]</scope>
    <source>
        <strain evidence="11 12">WSH-001</strain>
    </source>
</reference>
<evidence type="ECO:0000256" key="9">
    <source>
        <dbReference type="RuleBase" id="RU363032"/>
    </source>
</evidence>
<dbReference type="InterPro" id="IPR050366">
    <property type="entry name" value="BP-dependent_transpt_permease"/>
</dbReference>
<dbReference type="GO" id="GO:0055085">
    <property type="term" value="P:transmembrane transport"/>
    <property type="evidence" value="ECO:0007669"/>
    <property type="project" value="InterPro"/>
</dbReference>
<evidence type="ECO:0000256" key="7">
    <source>
        <dbReference type="ARBA" id="ARBA00022989"/>
    </source>
</evidence>
<name>F9Y5Z8_KETVW</name>
<keyword evidence="4 9" id="KW-0812">Transmembrane</keyword>
<dbReference type="RefSeq" id="WP_013384282.1">
    <property type="nucleotide sequence ID" value="NC_017384.1"/>
</dbReference>
<keyword evidence="2 9" id="KW-0813">Transport</keyword>
<comment type="similarity">
    <text evidence="9">Belongs to the binding-protein-dependent transport system permease family.</text>
</comment>
<comment type="subcellular location">
    <subcellularLocation>
        <location evidence="1 9">Cell membrane</location>
        <topology evidence="1 9">Multi-pass membrane protein</topology>
    </subcellularLocation>
</comment>
<dbReference type="PANTHER" id="PTHR43386">
    <property type="entry name" value="OLIGOPEPTIDE TRANSPORT SYSTEM PERMEASE PROTEIN APPC"/>
    <property type="match status" value="1"/>
</dbReference>
<dbReference type="PANTHER" id="PTHR43386:SF1">
    <property type="entry name" value="D,D-DIPEPTIDE TRANSPORT SYSTEM PERMEASE PROTEIN DDPC-RELATED"/>
    <property type="match status" value="1"/>
</dbReference>
<evidence type="ECO:0000313" key="12">
    <source>
        <dbReference type="Proteomes" id="UP000000692"/>
    </source>
</evidence>
<feature type="transmembrane region" description="Helical" evidence="9">
    <location>
        <begin position="189"/>
        <end position="213"/>
    </location>
</feature>
<dbReference type="GO" id="GO:0015031">
    <property type="term" value="P:protein transport"/>
    <property type="evidence" value="ECO:0007669"/>
    <property type="project" value="UniProtKB-KW"/>
</dbReference>
<dbReference type="PATRIC" id="fig|759362.5.peg.1015"/>
<keyword evidence="7 9" id="KW-1133">Transmembrane helix</keyword>
<feature type="transmembrane region" description="Helical" evidence="9">
    <location>
        <begin position="233"/>
        <end position="256"/>
    </location>
</feature>
<evidence type="ECO:0000259" key="10">
    <source>
        <dbReference type="PROSITE" id="PS50928"/>
    </source>
</evidence>
<dbReference type="eggNOG" id="COG1173">
    <property type="taxonomic scope" value="Bacteria"/>
</dbReference>
<dbReference type="GO" id="GO:0005886">
    <property type="term" value="C:plasma membrane"/>
    <property type="evidence" value="ECO:0007669"/>
    <property type="project" value="UniProtKB-SubCell"/>
</dbReference>
<dbReference type="InterPro" id="IPR000515">
    <property type="entry name" value="MetI-like"/>
</dbReference>
<keyword evidence="5" id="KW-0571">Peptide transport</keyword>
<dbReference type="OrthoDB" id="9766870at2"/>
<evidence type="ECO:0000256" key="1">
    <source>
        <dbReference type="ARBA" id="ARBA00004651"/>
    </source>
</evidence>
<accession>F9Y5Z8</accession>
<dbReference type="InterPro" id="IPR025966">
    <property type="entry name" value="OppC_N"/>
</dbReference>
<feature type="transmembrane region" description="Helical" evidence="9">
    <location>
        <begin position="117"/>
        <end position="143"/>
    </location>
</feature>
<protein>
    <submittedName>
        <fullName evidence="11">Putative peptide ABC transporter permease protein, oppC-like protein</fullName>
    </submittedName>
</protein>
<keyword evidence="8 9" id="KW-0472">Membrane</keyword>
<dbReference type="Gene3D" id="1.10.3720.10">
    <property type="entry name" value="MetI-like"/>
    <property type="match status" value="1"/>
</dbReference>
<feature type="domain" description="ABC transmembrane type-1" evidence="10">
    <location>
        <begin position="68"/>
        <end position="256"/>
    </location>
</feature>
<dbReference type="HOGENOM" id="CLU_028518_8_0_5"/>
<dbReference type="InterPro" id="IPR035906">
    <property type="entry name" value="MetI-like_sf"/>
</dbReference>